<dbReference type="PIRSF" id="PIRSF001495">
    <property type="entry name" value="Met_asp_mut_epsi"/>
    <property type="match status" value="1"/>
</dbReference>
<dbReference type="Gene3D" id="3.20.20.240">
    <property type="entry name" value="Methylmalonyl-CoA mutase"/>
    <property type="match status" value="1"/>
</dbReference>
<evidence type="ECO:0000256" key="1">
    <source>
        <dbReference type="ARBA" id="ARBA00022628"/>
    </source>
</evidence>
<dbReference type="EMBL" id="JBHSON010000003">
    <property type="protein sequence ID" value="MFC5744453.1"/>
    <property type="molecule type" value="Genomic_DNA"/>
</dbReference>
<protein>
    <submittedName>
        <fullName evidence="4">Methylaspartate mutase</fullName>
    </submittedName>
</protein>
<dbReference type="InterPro" id="IPR016176">
    <property type="entry name" value="Cbl-dep_enz_cat"/>
</dbReference>
<evidence type="ECO:0000256" key="3">
    <source>
        <dbReference type="ARBA" id="ARBA00023285"/>
    </source>
</evidence>
<keyword evidence="2" id="KW-0413">Isomerase</keyword>
<dbReference type="Pfam" id="PF06368">
    <property type="entry name" value="Met_asp_mut_E"/>
    <property type="match status" value="1"/>
</dbReference>
<keyword evidence="3" id="KW-0170">Cobalt</keyword>
<sequence length="434" mass="46403">MPAERPPAATAAGQRFGAFVAERSRAGELVLQPRMGFGAPAEMRRGLAAVRAAGPRTVGTITVDSFTRVGAHEQAAIALAGGTELNGYPLVTHPPEVTERVLAGIAGADFPVQVRHGSALPSALVAAALECGLTATEGGPVSYCLPYSRVPLAEAVADWARACAMLARHPDAHLESFGGCMLGQLCPPSLLVALDVLECLFFRQHGLRSVSLSYAQQTDSGQDAEALAALRTLAGEFLGDLDWHVVLYTYMGVFPRTRHGAAALLRESVRLAVATGTERLVLKTRAEAFRIPSVEDNVAALKDAHAAAARFQDASPGAAFRNGDVHRSTVYREARTLIETVLALSDDLGAALLEGFRRGFLDVPYCLHHDNKNRARTYLGKDGRLCWASVGAMPLEATPESAPGHDPAPGSVELLRMLNWVRERFDRLERSDCP</sequence>
<evidence type="ECO:0000313" key="5">
    <source>
        <dbReference type="Proteomes" id="UP001596074"/>
    </source>
</evidence>
<gene>
    <name evidence="4" type="ORF">ACFPZN_02365</name>
</gene>
<organism evidence="4 5">
    <name type="scientific">Actinomadura rugatobispora</name>
    <dbReference type="NCBI Taxonomy" id="1994"/>
    <lineage>
        <taxon>Bacteria</taxon>
        <taxon>Bacillati</taxon>
        <taxon>Actinomycetota</taxon>
        <taxon>Actinomycetes</taxon>
        <taxon>Streptosporangiales</taxon>
        <taxon>Thermomonosporaceae</taxon>
        <taxon>Actinomadura</taxon>
    </lineage>
</organism>
<dbReference type="RefSeq" id="WP_378279634.1">
    <property type="nucleotide sequence ID" value="NZ_JBHSON010000003.1"/>
</dbReference>
<dbReference type="InterPro" id="IPR006396">
    <property type="entry name" value="Glu_mut_E"/>
</dbReference>
<accession>A0ABW0ZPK9</accession>
<reference evidence="5" key="1">
    <citation type="journal article" date="2019" name="Int. J. Syst. Evol. Microbiol.">
        <title>The Global Catalogue of Microorganisms (GCM) 10K type strain sequencing project: providing services to taxonomists for standard genome sequencing and annotation.</title>
        <authorList>
            <consortium name="The Broad Institute Genomics Platform"/>
            <consortium name="The Broad Institute Genome Sequencing Center for Infectious Disease"/>
            <person name="Wu L."/>
            <person name="Ma J."/>
        </authorList>
    </citation>
    <scope>NUCLEOTIDE SEQUENCE [LARGE SCALE GENOMIC DNA]</scope>
    <source>
        <strain evidence="5">KCTC 42087</strain>
    </source>
</reference>
<proteinExistence type="predicted"/>
<comment type="caution">
    <text evidence="4">The sequence shown here is derived from an EMBL/GenBank/DDBJ whole genome shotgun (WGS) entry which is preliminary data.</text>
</comment>
<keyword evidence="1" id="KW-0846">Cobalamin</keyword>
<dbReference type="SUPFAM" id="SSF51703">
    <property type="entry name" value="Cobalamin (vitamin B12)-dependent enzymes"/>
    <property type="match status" value="1"/>
</dbReference>
<dbReference type="Proteomes" id="UP001596074">
    <property type="component" value="Unassembled WGS sequence"/>
</dbReference>
<evidence type="ECO:0000256" key="2">
    <source>
        <dbReference type="ARBA" id="ARBA00023235"/>
    </source>
</evidence>
<evidence type="ECO:0000313" key="4">
    <source>
        <dbReference type="EMBL" id="MFC5744453.1"/>
    </source>
</evidence>
<keyword evidence="5" id="KW-1185">Reference proteome</keyword>
<name>A0ABW0ZPK9_9ACTN</name>